<accession>A0ACB8TH81</accession>
<sequence length="852" mass="92284">MFLSIALLGRACLCAAILTLVSAQSSSSPASSASSSPTPTPSANVTVIAESTSFTTTTLIRSGNQNVPVPTVLPTVVNVTLTLLAPTPTANASASASPSASQTSDPYVLATKVDPAFGVLGAILILTGLPSAFLGHKNRWTSFFLIGFYTLSLVCFVLIVKFGILPAVNPPTHTLRGMFVLSSVVAGVAGGGVAIFFWKATKYLIGAWGGFAFALWIQCFRDGGLIRPIGIRWILYIGCAVVGFVLCTIPKLHYHVLLLSTAIVGSSAIILGVDCYTTAGLKEFYIWNLGFRSLYPKFTSHNIQFPVSQTMEIELGLIGAIGLMGMAVQFRILGVLQRKLKEIKAEQRRREALDDSKAAERFSRLDQEKAEWEKEHPSLGKHGRQDSEFSGTPLMKDNEFSSSGMDDSGFGGRPRRPSGLSEFLAASAPEDEGRRPSRNSQLLGALPALDLGTDLQGKLPRGYISEDQKDSSSNDFEDLKRKEELLQEIQSIRRSIDVLKSETPQASSSSTSRRPSLNSRRTSYDLNSILPAAHLRPPRAQDPRTRAQSMDMTNLVSQEGQSINRPTSAPLRDPDWDSYVRDRKVLQPPSGVSAPINTTPIPVIAPTPRITVPPAVQEALMRRQKRETMLELGVTDVGRTPSPGSSGEAGITSSRPHHRRSSSSANPAVGSYTPPTILPPRKAAVAPPAAPARTVTYEELSERHREKLRELQAPLTQAENEVAEVTAARARWERSKAAERTAVAKRQADKAQAVQAKRRGSEDTRGERSRAPPPRHSRSKSADRLSGMPPPMGGGGSSRLSTMKVEDWQRYQAEADTPADAPARGKRESKVPFPGQQERRASRANAPRDPPN</sequence>
<reference evidence="1" key="1">
    <citation type="submission" date="2021-03" db="EMBL/GenBank/DDBJ databases">
        <authorList>
            <consortium name="DOE Joint Genome Institute"/>
            <person name="Ahrendt S."/>
            <person name="Looney B.P."/>
            <person name="Miyauchi S."/>
            <person name="Morin E."/>
            <person name="Drula E."/>
            <person name="Courty P.E."/>
            <person name="Chicoki N."/>
            <person name="Fauchery L."/>
            <person name="Kohler A."/>
            <person name="Kuo A."/>
            <person name="Labutti K."/>
            <person name="Pangilinan J."/>
            <person name="Lipzen A."/>
            <person name="Riley R."/>
            <person name="Andreopoulos W."/>
            <person name="He G."/>
            <person name="Johnson J."/>
            <person name="Barry K.W."/>
            <person name="Grigoriev I.V."/>
            <person name="Nagy L."/>
            <person name="Hibbett D."/>
            <person name="Henrissat B."/>
            <person name="Matheny P.B."/>
            <person name="Labbe J."/>
            <person name="Martin F."/>
        </authorList>
    </citation>
    <scope>NUCLEOTIDE SEQUENCE</scope>
    <source>
        <strain evidence="1">HHB10654</strain>
    </source>
</reference>
<gene>
    <name evidence="1" type="ORF">BV25DRAFT_1794373</name>
</gene>
<organism evidence="1 2">
    <name type="scientific">Artomyces pyxidatus</name>
    <dbReference type="NCBI Taxonomy" id="48021"/>
    <lineage>
        <taxon>Eukaryota</taxon>
        <taxon>Fungi</taxon>
        <taxon>Dikarya</taxon>
        <taxon>Basidiomycota</taxon>
        <taxon>Agaricomycotina</taxon>
        <taxon>Agaricomycetes</taxon>
        <taxon>Russulales</taxon>
        <taxon>Auriscalpiaceae</taxon>
        <taxon>Artomyces</taxon>
    </lineage>
</organism>
<name>A0ACB8TH81_9AGAM</name>
<dbReference type="Proteomes" id="UP000814140">
    <property type="component" value="Unassembled WGS sequence"/>
</dbReference>
<proteinExistence type="predicted"/>
<comment type="caution">
    <text evidence="1">The sequence shown here is derived from an EMBL/GenBank/DDBJ whole genome shotgun (WGS) entry which is preliminary data.</text>
</comment>
<evidence type="ECO:0000313" key="2">
    <source>
        <dbReference type="Proteomes" id="UP000814140"/>
    </source>
</evidence>
<protein>
    <submittedName>
        <fullName evidence="1">Uncharacterized protein</fullName>
    </submittedName>
</protein>
<reference evidence="1" key="2">
    <citation type="journal article" date="2022" name="New Phytol.">
        <title>Evolutionary transition to the ectomycorrhizal habit in the genomes of a hyperdiverse lineage of mushroom-forming fungi.</title>
        <authorList>
            <person name="Looney B."/>
            <person name="Miyauchi S."/>
            <person name="Morin E."/>
            <person name="Drula E."/>
            <person name="Courty P.E."/>
            <person name="Kohler A."/>
            <person name="Kuo A."/>
            <person name="LaButti K."/>
            <person name="Pangilinan J."/>
            <person name="Lipzen A."/>
            <person name="Riley R."/>
            <person name="Andreopoulos W."/>
            <person name="He G."/>
            <person name="Johnson J."/>
            <person name="Nolan M."/>
            <person name="Tritt A."/>
            <person name="Barry K.W."/>
            <person name="Grigoriev I.V."/>
            <person name="Nagy L.G."/>
            <person name="Hibbett D."/>
            <person name="Henrissat B."/>
            <person name="Matheny P.B."/>
            <person name="Labbe J."/>
            <person name="Martin F.M."/>
        </authorList>
    </citation>
    <scope>NUCLEOTIDE SEQUENCE</scope>
    <source>
        <strain evidence="1">HHB10654</strain>
    </source>
</reference>
<keyword evidence="2" id="KW-1185">Reference proteome</keyword>
<dbReference type="EMBL" id="MU277189">
    <property type="protein sequence ID" value="KAI0067798.1"/>
    <property type="molecule type" value="Genomic_DNA"/>
</dbReference>
<evidence type="ECO:0000313" key="1">
    <source>
        <dbReference type="EMBL" id="KAI0067798.1"/>
    </source>
</evidence>